<dbReference type="PANTHER" id="PTHR10545:SF42">
    <property type="entry name" value="ACETYLTRANSFERASE"/>
    <property type="match status" value="1"/>
</dbReference>
<evidence type="ECO:0000259" key="3">
    <source>
        <dbReference type="PROSITE" id="PS51186"/>
    </source>
</evidence>
<dbReference type="Proteomes" id="UP000186002">
    <property type="component" value="Unassembled WGS sequence"/>
</dbReference>
<organism evidence="4 5">
    <name type="scientific">Roseibium suaedae</name>
    <dbReference type="NCBI Taxonomy" id="735517"/>
    <lineage>
        <taxon>Bacteria</taxon>
        <taxon>Pseudomonadati</taxon>
        <taxon>Pseudomonadota</taxon>
        <taxon>Alphaproteobacteria</taxon>
        <taxon>Hyphomicrobiales</taxon>
        <taxon>Stappiaceae</taxon>
        <taxon>Roseibium</taxon>
    </lineage>
</organism>
<sequence>MNEVTIRPLTREDRPQWDVLWQAYLTFYEQTLPQEVTDGLFERLLGEGGHFALVAERGGKLTGLVHSLPHASTWSLAPTCYLEDLFVDAGQRGTGTGRKLIEAVYEAAETLGCTNVYWHTHDHNSTARRLYDRIGLLSKFVRYDKRRWEEAR</sequence>
<gene>
    <name evidence="4" type="ORF">SAMN05444272_1675</name>
</gene>
<dbReference type="GO" id="GO:0008080">
    <property type="term" value="F:N-acetyltransferase activity"/>
    <property type="evidence" value="ECO:0007669"/>
    <property type="project" value="TreeGrafter"/>
</dbReference>
<dbReference type="AlphaFoldDB" id="A0A1M7FPP0"/>
<dbReference type="PROSITE" id="PS51186">
    <property type="entry name" value="GNAT"/>
    <property type="match status" value="1"/>
</dbReference>
<dbReference type="EMBL" id="FRBW01000002">
    <property type="protein sequence ID" value="SHM06003.1"/>
    <property type="molecule type" value="Genomic_DNA"/>
</dbReference>
<dbReference type="InterPro" id="IPR051016">
    <property type="entry name" value="Diverse_Substrate_AcTransf"/>
</dbReference>
<protein>
    <submittedName>
        <fullName evidence="4">Ribosomal protein S18 acetylase RimI</fullName>
    </submittedName>
</protein>
<dbReference type="Pfam" id="PF00583">
    <property type="entry name" value="Acetyltransf_1"/>
    <property type="match status" value="1"/>
</dbReference>
<dbReference type="Gene3D" id="3.40.630.30">
    <property type="match status" value="1"/>
</dbReference>
<accession>A0A1M7FPP0</accession>
<name>A0A1M7FPP0_9HYPH</name>
<evidence type="ECO:0000313" key="4">
    <source>
        <dbReference type="EMBL" id="SHM06003.1"/>
    </source>
</evidence>
<evidence type="ECO:0000256" key="2">
    <source>
        <dbReference type="ARBA" id="ARBA00023315"/>
    </source>
</evidence>
<keyword evidence="5" id="KW-1185">Reference proteome</keyword>
<dbReference type="GO" id="GO:0005840">
    <property type="term" value="C:ribosome"/>
    <property type="evidence" value="ECO:0007669"/>
    <property type="project" value="UniProtKB-KW"/>
</dbReference>
<evidence type="ECO:0000256" key="1">
    <source>
        <dbReference type="ARBA" id="ARBA00022679"/>
    </source>
</evidence>
<reference evidence="4 5" key="1">
    <citation type="submission" date="2016-11" db="EMBL/GenBank/DDBJ databases">
        <authorList>
            <person name="Jaros S."/>
            <person name="Januszkiewicz K."/>
            <person name="Wedrychowicz H."/>
        </authorList>
    </citation>
    <scope>NUCLEOTIDE SEQUENCE [LARGE SCALE GENOMIC DNA]</scope>
    <source>
        <strain evidence="4 5">DSM 22153</strain>
    </source>
</reference>
<dbReference type="SUPFAM" id="SSF55729">
    <property type="entry name" value="Acyl-CoA N-acyltransferases (Nat)"/>
    <property type="match status" value="1"/>
</dbReference>
<dbReference type="PANTHER" id="PTHR10545">
    <property type="entry name" value="DIAMINE N-ACETYLTRANSFERASE"/>
    <property type="match status" value="1"/>
</dbReference>
<dbReference type="CDD" id="cd04301">
    <property type="entry name" value="NAT_SF"/>
    <property type="match status" value="1"/>
</dbReference>
<keyword evidence="1" id="KW-0808">Transferase</keyword>
<dbReference type="STRING" id="735517.SAMN05444272_1675"/>
<dbReference type="InterPro" id="IPR016181">
    <property type="entry name" value="Acyl_CoA_acyltransferase"/>
</dbReference>
<keyword evidence="4" id="KW-0687">Ribonucleoprotein</keyword>
<keyword evidence="2" id="KW-0012">Acyltransferase</keyword>
<dbReference type="InterPro" id="IPR000182">
    <property type="entry name" value="GNAT_dom"/>
</dbReference>
<feature type="domain" description="N-acetyltransferase" evidence="3">
    <location>
        <begin position="4"/>
        <end position="152"/>
    </location>
</feature>
<proteinExistence type="predicted"/>
<keyword evidence="4" id="KW-0689">Ribosomal protein</keyword>
<dbReference type="RefSeq" id="WP_073011771.1">
    <property type="nucleotide sequence ID" value="NZ_FRBW01000002.1"/>
</dbReference>
<evidence type="ECO:0000313" key="5">
    <source>
        <dbReference type="Proteomes" id="UP000186002"/>
    </source>
</evidence>
<dbReference type="OrthoDB" id="9805924at2"/>